<dbReference type="RefSeq" id="WP_191175303.1">
    <property type="nucleotide sequence ID" value="NZ_JACWMW010000002.1"/>
</dbReference>
<accession>A0ABR7X759</accession>
<protein>
    <recommendedName>
        <fullName evidence="3">Peptidase M48 domain-containing protein</fullName>
    </recommendedName>
</protein>
<evidence type="ECO:0000313" key="1">
    <source>
        <dbReference type="EMBL" id="MBD1385425.1"/>
    </source>
</evidence>
<name>A0ABR7X759_9SPHI</name>
<dbReference type="EMBL" id="JACWMW010000002">
    <property type="protein sequence ID" value="MBD1385425.1"/>
    <property type="molecule type" value="Genomic_DNA"/>
</dbReference>
<proteinExistence type="predicted"/>
<dbReference type="Proteomes" id="UP000618754">
    <property type="component" value="Unassembled WGS sequence"/>
</dbReference>
<gene>
    <name evidence="1" type="ORF">IDJ75_09070</name>
</gene>
<reference evidence="1 2" key="1">
    <citation type="submission" date="2020-09" db="EMBL/GenBank/DDBJ databases">
        <title>Novel species of Mucilaginibacter isolated from a glacier on the Tibetan Plateau.</title>
        <authorList>
            <person name="Liu Q."/>
            <person name="Xin Y.-H."/>
        </authorList>
    </citation>
    <scope>NUCLEOTIDE SEQUENCE [LARGE SCALE GENOMIC DNA]</scope>
    <source>
        <strain evidence="1 2">CGMCC 1.13878</strain>
    </source>
</reference>
<comment type="caution">
    <text evidence="1">The sequence shown here is derived from an EMBL/GenBank/DDBJ whole genome shotgun (WGS) entry which is preliminary data.</text>
</comment>
<sequence>MPVFNDPRAYANYIKRIKFRDVTRPDAADMAHRKKFMAAHYKFEMSDNYNAEDTRYQRVIDEIIVEFKGQLNEVYRKVFDEHFHFTTLETTTVNAEISVYKPKAFYAVFINTTLIDLLTKMGKLSAIKSNPEALKFCNRYPGRKPNAGEIKAMRDEYIAAFSQTKRADGPFIVLEESYAVAHFEMLNVQERFIIFHEIGHFLNGDLMEISGLRPSDMIFLNEPNPKHRKEYFADLMAFLLVLKTERQPVSPERKFFLLTTMITLFDTFYLFDNKENVSHPDAIKRLFCLSDYFYGVRFTELIHQSYEDSTAMIKAMSILDQMKSSEDMITQLHDKAMEAITGWLLQK</sequence>
<evidence type="ECO:0000313" key="2">
    <source>
        <dbReference type="Proteomes" id="UP000618754"/>
    </source>
</evidence>
<organism evidence="1 2">
    <name type="scientific">Mucilaginibacter rigui</name>
    <dbReference type="NCBI Taxonomy" id="534635"/>
    <lineage>
        <taxon>Bacteria</taxon>
        <taxon>Pseudomonadati</taxon>
        <taxon>Bacteroidota</taxon>
        <taxon>Sphingobacteriia</taxon>
        <taxon>Sphingobacteriales</taxon>
        <taxon>Sphingobacteriaceae</taxon>
        <taxon>Mucilaginibacter</taxon>
    </lineage>
</organism>
<keyword evidence="2" id="KW-1185">Reference proteome</keyword>
<evidence type="ECO:0008006" key="3">
    <source>
        <dbReference type="Google" id="ProtNLM"/>
    </source>
</evidence>